<evidence type="ECO:0000256" key="7">
    <source>
        <dbReference type="ARBA" id="ARBA00023136"/>
    </source>
</evidence>
<dbReference type="PANTHER" id="PTHR16318:SF0">
    <property type="entry name" value="GAMMA-SECRETASE SUBUNIT PEN-2"/>
    <property type="match status" value="1"/>
</dbReference>
<proteinExistence type="inferred from homology"/>
<dbReference type="GO" id="GO:0007220">
    <property type="term" value="P:Notch receptor processing"/>
    <property type="evidence" value="ECO:0007669"/>
    <property type="project" value="TreeGrafter"/>
</dbReference>
<dbReference type="Pfam" id="PF10251">
    <property type="entry name" value="PEN-2"/>
    <property type="match status" value="1"/>
</dbReference>
<dbReference type="InterPro" id="IPR019379">
    <property type="entry name" value="Gamma_Secretase_Asp_P_PEN2"/>
</dbReference>
<comment type="similarity">
    <text evidence="2">Belongs to the PEN-2 family.</text>
</comment>
<dbReference type="GO" id="GO:0070765">
    <property type="term" value="C:gamma-secretase complex"/>
    <property type="evidence" value="ECO:0007669"/>
    <property type="project" value="TreeGrafter"/>
</dbReference>
<comment type="subcellular location">
    <subcellularLocation>
        <location evidence="1">Membrane</location>
        <topology evidence="1">Multi-pass membrane protein</topology>
    </subcellularLocation>
</comment>
<evidence type="ECO:0000256" key="2">
    <source>
        <dbReference type="ARBA" id="ARBA00009607"/>
    </source>
</evidence>
<keyword evidence="7 8" id="KW-0472">Membrane</keyword>
<evidence type="ECO:0000313" key="9">
    <source>
        <dbReference type="EMBL" id="GBP57336.1"/>
    </source>
</evidence>
<dbReference type="EMBL" id="BGZK01000714">
    <property type="protein sequence ID" value="GBP57336.1"/>
    <property type="molecule type" value="Genomic_DNA"/>
</dbReference>
<dbReference type="AlphaFoldDB" id="A0A4C1X0S5"/>
<name>A0A4C1X0S5_EUMVA</name>
<evidence type="ECO:0000313" key="10">
    <source>
        <dbReference type="Proteomes" id="UP000299102"/>
    </source>
</evidence>
<keyword evidence="10" id="KW-1185">Reference proteome</keyword>
<reference evidence="9 10" key="1">
    <citation type="journal article" date="2019" name="Commun. Biol.">
        <title>The bagworm genome reveals a unique fibroin gene that provides high tensile strength.</title>
        <authorList>
            <person name="Kono N."/>
            <person name="Nakamura H."/>
            <person name="Ohtoshi R."/>
            <person name="Tomita M."/>
            <person name="Numata K."/>
            <person name="Arakawa K."/>
        </authorList>
    </citation>
    <scope>NUCLEOTIDE SEQUENCE [LARGE SCALE GENOMIC DNA]</scope>
</reference>
<dbReference type="GO" id="GO:0007219">
    <property type="term" value="P:Notch signaling pathway"/>
    <property type="evidence" value="ECO:0007669"/>
    <property type="project" value="UniProtKB-KW"/>
</dbReference>
<keyword evidence="4 8" id="KW-0812">Transmembrane</keyword>
<protein>
    <recommendedName>
        <fullName evidence="3">Gamma-secretase subunit PEN-2</fullName>
    </recommendedName>
</protein>
<evidence type="ECO:0000256" key="8">
    <source>
        <dbReference type="SAM" id="Phobius"/>
    </source>
</evidence>
<evidence type="ECO:0000256" key="4">
    <source>
        <dbReference type="ARBA" id="ARBA00022692"/>
    </source>
</evidence>
<keyword evidence="5" id="KW-0914">Notch signaling pathway</keyword>
<evidence type="ECO:0000256" key="3">
    <source>
        <dbReference type="ARBA" id="ARBA00018306"/>
    </source>
</evidence>
<evidence type="ECO:0000256" key="1">
    <source>
        <dbReference type="ARBA" id="ARBA00004141"/>
    </source>
</evidence>
<organism evidence="9 10">
    <name type="scientific">Eumeta variegata</name>
    <name type="common">Bagworm moth</name>
    <name type="synonym">Eumeta japonica</name>
    <dbReference type="NCBI Taxonomy" id="151549"/>
    <lineage>
        <taxon>Eukaryota</taxon>
        <taxon>Metazoa</taxon>
        <taxon>Ecdysozoa</taxon>
        <taxon>Arthropoda</taxon>
        <taxon>Hexapoda</taxon>
        <taxon>Insecta</taxon>
        <taxon>Pterygota</taxon>
        <taxon>Neoptera</taxon>
        <taxon>Endopterygota</taxon>
        <taxon>Lepidoptera</taxon>
        <taxon>Glossata</taxon>
        <taxon>Ditrysia</taxon>
        <taxon>Tineoidea</taxon>
        <taxon>Psychidae</taxon>
        <taxon>Oiketicinae</taxon>
        <taxon>Eumeta</taxon>
    </lineage>
</organism>
<gene>
    <name evidence="9" type="primary">pen-2</name>
    <name evidence="9" type="ORF">EVAR_27364_1</name>
</gene>
<evidence type="ECO:0000256" key="5">
    <source>
        <dbReference type="ARBA" id="ARBA00022976"/>
    </source>
</evidence>
<evidence type="ECO:0000256" key="6">
    <source>
        <dbReference type="ARBA" id="ARBA00022989"/>
    </source>
</evidence>
<feature type="transmembrane region" description="Helical" evidence="8">
    <location>
        <begin position="159"/>
        <end position="180"/>
    </location>
</feature>
<accession>A0A4C1X0S5</accession>
<sequence>MSRAVGTPVYCSTAFGEVVKVFLLTALPDQSFFQGDFFSRIQPHTTRVYERRVSSRSAVCSAKCKQRSRPREVPGAYIDCDVGDEVACLFLGSELFLVSADATQTVTRSSICRLVLNNSLIFSVGCLLLPFVWAVNAVWFFKEAFMKPPFEEQQQIKKYVIMSSVGAVIWTVVMVTWIAAFQINRVAWGSVGDALTYLYPLGRP</sequence>
<comment type="caution">
    <text evidence="9">The sequence shown here is derived from an EMBL/GenBank/DDBJ whole genome shotgun (WGS) entry which is preliminary data.</text>
</comment>
<feature type="transmembrane region" description="Helical" evidence="8">
    <location>
        <begin position="120"/>
        <end position="139"/>
    </location>
</feature>
<dbReference type="Proteomes" id="UP000299102">
    <property type="component" value="Unassembled WGS sequence"/>
</dbReference>
<dbReference type="OrthoDB" id="524898at2759"/>
<keyword evidence="6 8" id="KW-1133">Transmembrane helix</keyword>
<dbReference type="PANTHER" id="PTHR16318">
    <property type="entry name" value="GAMMA-SECRETASE SUBUNIT PEN-2"/>
    <property type="match status" value="1"/>
</dbReference>
<dbReference type="STRING" id="151549.A0A4C1X0S5"/>